<sequence>METSNLLRHQIINSRTAQLNENFAEAAIGLWEPLAAQIVSIVGEGGFNSIYVRSISKSQSTFPWLADGPMSPLNDHRFAALKMSLEGQPPKQASAAIDLLLTTFTDILASLIGEDLTKHLLRSAWGVDATDISWQET</sequence>
<gene>
    <name evidence="1" type="ORF">MGMO_119c00010</name>
</gene>
<protein>
    <submittedName>
        <fullName evidence="1">Uncharacterized protein</fullName>
    </submittedName>
</protein>
<dbReference type="AlphaFoldDB" id="V5DTP7"/>
<proteinExistence type="predicted"/>
<keyword evidence="2" id="KW-1185">Reference proteome</keyword>
<dbReference type="EMBL" id="AYLO01000111">
    <property type="protein sequence ID" value="ESS70796.1"/>
    <property type="molecule type" value="Genomic_DNA"/>
</dbReference>
<organism evidence="1 2">
    <name type="scientific">Methyloglobulus morosus KoM1</name>
    <dbReference type="NCBI Taxonomy" id="1116472"/>
    <lineage>
        <taxon>Bacteria</taxon>
        <taxon>Pseudomonadati</taxon>
        <taxon>Pseudomonadota</taxon>
        <taxon>Gammaproteobacteria</taxon>
        <taxon>Methylococcales</taxon>
        <taxon>Methylococcaceae</taxon>
        <taxon>Methyloglobulus</taxon>
    </lineage>
</organism>
<dbReference type="RefSeq" id="WP_023495769.1">
    <property type="nucleotide sequence ID" value="NZ_AYLO01000111.1"/>
</dbReference>
<evidence type="ECO:0000313" key="2">
    <source>
        <dbReference type="Proteomes" id="UP000017842"/>
    </source>
</evidence>
<dbReference type="STRING" id="1116472.MGMO_119c00010"/>
<comment type="caution">
    <text evidence="1">The sequence shown here is derived from an EMBL/GenBank/DDBJ whole genome shotgun (WGS) entry which is preliminary data.</text>
</comment>
<accession>V5DTP7</accession>
<dbReference type="OrthoDB" id="8907308at2"/>
<name>V5DTP7_9GAMM</name>
<reference evidence="1 2" key="1">
    <citation type="journal article" date="2013" name="Genome Announc.">
        <title>Draft Genome Sequence of the Methanotrophic Gammaproteobacterium Methyloglobulus morosus DSM 22980 Strain KoM1.</title>
        <authorList>
            <person name="Poehlein A."/>
            <person name="Deutzmann J.S."/>
            <person name="Daniel R."/>
            <person name="Simeonova D.D."/>
        </authorList>
    </citation>
    <scope>NUCLEOTIDE SEQUENCE [LARGE SCALE GENOMIC DNA]</scope>
    <source>
        <strain evidence="1 2">KoM1</strain>
    </source>
</reference>
<evidence type="ECO:0000313" key="1">
    <source>
        <dbReference type="EMBL" id="ESS70796.1"/>
    </source>
</evidence>
<dbReference type="eggNOG" id="ENOG5033CW5">
    <property type="taxonomic scope" value="Bacteria"/>
</dbReference>
<dbReference type="Proteomes" id="UP000017842">
    <property type="component" value="Unassembled WGS sequence"/>
</dbReference>